<dbReference type="InterPro" id="IPR052998">
    <property type="entry name" value="Hetero-Diels-Alderase-like"/>
</dbReference>
<feature type="signal peptide" evidence="1">
    <location>
        <begin position="1"/>
        <end position="19"/>
    </location>
</feature>
<gene>
    <name evidence="2" type="ORF">JMJ35_009069</name>
</gene>
<comment type="caution">
    <text evidence="2">The sequence shown here is derived from an EMBL/GenBank/DDBJ whole genome shotgun (WGS) entry which is preliminary data.</text>
</comment>
<dbReference type="AlphaFoldDB" id="A0AA39QW43"/>
<dbReference type="PANTHER" id="PTHR42060:SF1">
    <property type="entry name" value="NHL REPEAT-CONTAINING PROTEIN"/>
    <property type="match status" value="1"/>
</dbReference>
<proteinExistence type="predicted"/>
<dbReference type="PANTHER" id="PTHR42060">
    <property type="entry name" value="NHL REPEAT-CONTAINING PROTEIN-RELATED"/>
    <property type="match status" value="1"/>
</dbReference>
<evidence type="ECO:0000313" key="2">
    <source>
        <dbReference type="EMBL" id="KAK0508793.1"/>
    </source>
</evidence>
<organism evidence="2 3">
    <name type="scientific">Cladonia borealis</name>
    <dbReference type="NCBI Taxonomy" id="184061"/>
    <lineage>
        <taxon>Eukaryota</taxon>
        <taxon>Fungi</taxon>
        <taxon>Dikarya</taxon>
        <taxon>Ascomycota</taxon>
        <taxon>Pezizomycotina</taxon>
        <taxon>Lecanoromycetes</taxon>
        <taxon>OSLEUM clade</taxon>
        <taxon>Lecanoromycetidae</taxon>
        <taxon>Lecanorales</taxon>
        <taxon>Lecanorineae</taxon>
        <taxon>Cladoniaceae</taxon>
        <taxon>Cladonia</taxon>
    </lineage>
</organism>
<reference evidence="2" key="1">
    <citation type="submission" date="2023-03" db="EMBL/GenBank/DDBJ databases">
        <title>Complete genome of Cladonia borealis.</title>
        <authorList>
            <person name="Park H."/>
        </authorList>
    </citation>
    <scope>NUCLEOTIDE SEQUENCE</scope>
    <source>
        <strain evidence="2">ANT050790</strain>
    </source>
</reference>
<evidence type="ECO:0000256" key="1">
    <source>
        <dbReference type="SAM" id="SignalP"/>
    </source>
</evidence>
<name>A0AA39QW43_9LECA</name>
<keyword evidence="1" id="KW-0732">Signal</keyword>
<dbReference type="Proteomes" id="UP001166286">
    <property type="component" value="Unassembled WGS sequence"/>
</dbReference>
<keyword evidence="3" id="KW-1185">Reference proteome</keyword>
<dbReference type="SUPFAM" id="SSF63829">
    <property type="entry name" value="Calcium-dependent phosphotriesterase"/>
    <property type="match status" value="1"/>
</dbReference>
<dbReference type="Gene3D" id="2.120.10.30">
    <property type="entry name" value="TolB, C-terminal domain"/>
    <property type="match status" value="1"/>
</dbReference>
<evidence type="ECO:0000313" key="3">
    <source>
        <dbReference type="Proteomes" id="UP001166286"/>
    </source>
</evidence>
<accession>A0AA39QW43</accession>
<protein>
    <submittedName>
        <fullName evidence="2">Uncharacterized protein</fullName>
    </submittedName>
</protein>
<feature type="chain" id="PRO_5041332194" evidence="1">
    <location>
        <begin position="20"/>
        <end position="336"/>
    </location>
</feature>
<sequence length="336" mass="35205">MRSHYLPLLLPLLSTLTTALYPTKQIYQFPVGTWLENLVIRPCGSILITSLTSPSLYQINPFTTPAQEILIHNFTDATWTVGITQTTPDTFYVIVANGSLQTLSVAPGSNRLYRISFPPPSPHNPNPNVEVSLAATLSGARLLNGATTLTPNEILTADSVLGIIWLTDITTGSSHPAFSDPLMLPTAAPPGIGINGIKILPGIPSYLYFTNSALALLAKIPLHPNNTAAGPAEIVTHAPAGTSYDDFTFDIFGNIAFLATSQGNSIAEVKTRNGKQEIVAGNVNSTKIAEPTSAQLGGDGVLYVTTAGGLAVPVVVGGEEVRVGGQLVAVEVGLGV</sequence>
<dbReference type="InterPro" id="IPR011042">
    <property type="entry name" value="6-blade_b-propeller_TolB-like"/>
</dbReference>
<dbReference type="EMBL" id="JAFEKC020000020">
    <property type="protein sequence ID" value="KAK0508793.1"/>
    <property type="molecule type" value="Genomic_DNA"/>
</dbReference>